<keyword evidence="2" id="KW-0732">Signal</keyword>
<keyword evidence="1" id="KW-1133">Transmembrane helix</keyword>
<dbReference type="InterPro" id="IPR051941">
    <property type="entry name" value="BG_Antigen-Binding_Lectin"/>
</dbReference>
<proteinExistence type="predicted"/>
<organism evidence="3 4">
    <name type="scientific">Cyclotella atomus</name>
    <dbReference type="NCBI Taxonomy" id="382360"/>
    <lineage>
        <taxon>Eukaryota</taxon>
        <taxon>Sar</taxon>
        <taxon>Stramenopiles</taxon>
        <taxon>Ochrophyta</taxon>
        <taxon>Bacillariophyta</taxon>
        <taxon>Coscinodiscophyceae</taxon>
        <taxon>Thalassiosirophycidae</taxon>
        <taxon>Stephanodiscales</taxon>
        <taxon>Stephanodiscaceae</taxon>
        <taxon>Cyclotella</taxon>
    </lineage>
</organism>
<comment type="caution">
    <text evidence="3">The sequence shown here is derived from an EMBL/GenBank/DDBJ whole genome shotgun (WGS) entry which is preliminary data.</text>
</comment>
<dbReference type="Proteomes" id="UP001530400">
    <property type="component" value="Unassembled WGS sequence"/>
</dbReference>
<name>A0ABD3Q0J0_9STRA</name>
<keyword evidence="1" id="KW-0472">Membrane</keyword>
<dbReference type="InterPro" id="IPR008979">
    <property type="entry name" value="Galactose-bd-like_sf"/>
</dbReference>
<keyword evidence="4" id="KW-1185">Reference proteome</keyword>
<gene>
    <name evidence="3" type="ORF">ACHAWO_002103</name>
</gene>
<dbReference type="PANTHER" id="PTHR45713:SF6">
    <property type="entry name" value="F5_8 TYPE C DOMAIN-CONTAINING PROTEIN"/>
    <property type="match status" value="1"/>
</dbReference>
<feature type="chain" id="PRO_5044893643" evidence="2">
    <location>
        <begin position="30"/>
        <end position="839"/>
    </location>
</feature>
<evidence type="ECO:0000256" key="2">
    <source>
        <dbReference type="SAM" id="SignalP"/>
    </source>
</evidence>
<feature type="transmembrane region" description="Helical" evidence="1">
    <location>
        <begin position="778"/>
        <end position="796"/>
    </location>
</feature>
<sequence length="839" mass="93090">MIKCVISEHSTQCLHPLLVLALTQISALAANSLDGNGTCSYPTNVRKIVVSSTTGSDLHFFAFRAIDGATKRNVVDVFRVRDVAFSKAASQSSTLRNDSRYAAGNAVDGSASTFSHTYTESGDAAPSWEVDLEGAFEIAAIDVLNRYCGNTDDSLGCLCRLSNATVDLLDGGGASRGMYRFGNTCGVLNPVIDLAIGTSCDGSATTTTWCRLSNQGGAHTSPGHRLQIEIIDPKPSTEYWYSVTVTSHNKYTGTAVYVGPKTEQSGNDTKALLYYWKPPFRGDYEVIIHELRKFNLMRMDTTPTTLLQTFAVSVEDRQSFDSHQDYKHRLEALPSCSRNPRPGMYTQWNGDWIGPDLSRSYDANAASLRTGWTFVPGKEMDCKLDYFTDADLSAIPSPKSIYILGTSRERGVFLSLVDMMLHLDEKRHLGKSVISKCWGRAIVAKGNLRVMYQDWRSHYFEQTKGVFSPQQQPNFVCHDKKVVRLGGWTLVNNGFRVWNEIFQNRSSWPSVILMGTGETPEGFDGEYDLHRFIHELPKDWEGTLFLTDGSFSALDAGRGTLREYQNYTSKLMSLTIGMFDRRVQWLDAKGISKEMRMHTEYGPRQVTKSQHFHTGCNLPYGNGSNDTDKRMLICSNVTEMVAQLMLNHALGPKEHFVKNAIQPSHDSEMQYCHACPAGLLPFQITPYPNMTCGKGVLHQYMQNETARSTVPQDCPDDCLNSVNNGKLIPTQSGQVYERTCPMNVSASLMEGEQAEAALVAQKEGRLQSSLMEGQQEQAAVVALLGLGVIIAVVLWTRRRRGSKRSKGPQSFVILLACLGLYGLVTNYLLIRKASMAKAI</sequence>
<evidence type="ECO:0000256" key="1">
    <source>
        <dbReference type="SAM" id="Phobius"/>
    </source>
</evidence>
<evidence type="ECO:0000313" key="4">
    <source>
        <dbReference type="Proteomes" id="UP001530400"/>
    </source>
</evidence>
<dbReference type="EMBL" id="JALLPJ020000389">
    <property type="protein sequence ID" value="KAL3793492.1"/>
    <property type="molecule type" value="Genomic_DNA"/>
</dbReference>
<evidence type="ECO:0000313" key="3">
    <source>
        <dbReference type="EMBL" id="KAL3793492.1"/>
    </source>
</evidence>
<dbReference type="PANTHER" id="PTHR45713">
    <property type="entry name" value="FTP DOMAIN-CONTAINING PROTEIN"/>
    <property type="match status" value="1"/>
</dbReference>
<dbReference type="SUPFAM" id="SSF49785">
    <property type="entry name" value="Galactose-binding domain-like"/>
    <property type="match status" value="1"/>
</dbReference>
<feature type="transmembrane region" description="Helical" evidence="1">
    <location>
        <begin position="808"/>
        <end position="830"/>
    </location>
</feature>
<keyword evidence="1" id="KW-0812">Transmembrane</keyword>
<dbReference type="Gene3D" id="2.60.120.260">
    <property type="entry name" value="Galactose-binding domain-like"/>
    <property type="match status" value="1"/>
</dbReference>
<accession>A0ABD3Q0J0</accession>
<reference evidence="3 4" key="1">
    <citation type="submission" date="2024-10" db="EMBL/GenBank/DDBJ databases">
        <title>Updated reference genomes for cyclostephanoid diatoms.</title>
        <authorList>
            <person name="Roberts W.R."/>
            <person name="Alverson A.J."/>
        </authorList>
    </citation>
    <scope>NUCLEOTIDE SEQUENCE [LARGE SCALE GENOMIC DNA]</scope>
    <source>
        <strain evidence="3 4">AJA010-31</strain>
    </source>
</reference>
<dbReference type="AlphaFoldDB" id="A0ABD3Q0J0"/>
<feature type="signal peptide" evidence="2">
    <location>
        <begin position="1"/>
        <end position="29"/>
    </location>
</feature>
<protein>
    <submittedName>
        <fullName evidence="3">Uncharacterized protein</fullName>
    </submittedName>
</protein>